<keyword evidence="10 18" id="KW-0418">Kinase</keyword>
<evidence type="ECO:0000256" key="7">
    <source>
        <dbReference type="ARBA" id="ARBA00022679"/>
    </source>
</evidence>
<dbReference type="Proteomes" id="UP001279660">
    <property type="component" value="Unassembled WGS sequence"/>
</dbReference>
<evidence type="ECO:0000256" key="10">
    <source>
        <dbReference type="ARBA" id="ARBA00022777"/>
    </source>
</evidence>
<evidence type="ECO:0000256" key="2">
    <source>
        <dbReference type="ARBA" id="ARBA00004429"/>
    </source>
</evidence>
<dbReference type="Gene3D" id="1.10.287.130">
    <property type="match status" value="1"/>
</dbReference>
<dbReference type="SUPFAM" id="SSF55874">
    <property type="entry name" value="ATPase domain of HSP90 chaperone/DNA topoisomerase II/histidine kinase"/>
    <property type="match status" value="1"/>
</dbReference>
<feature type="domain" description="Histidine kinase" evidence="16">
    <location>
        <begin position="239"/>
        <end position="437"/>
    </location>
</feature>
<comment type="subcellular location">
    <subcellularLocation>
        <location evidence="2">Cell inner membrane</location>
        <topology evidence="2">Multi-pass membrane protein</topology>
    </subcellularLocation>
</comment>
<dbReference type="InterPro" id="IPR004358">
    <property type="entry name" value="Sig_transdc_His_kin-like_C"/>
</dbReference>
<evidence type="ECO:0000256" key="12">
    <source>
        <dbReference type="ARBA" id="ARBA00022989"/>
    </source>
</evidence>
<dbReference type="PANTHER" id="PTHR44936:SF5">
    <property type="entry name" value="SENSOR HISTIDINE KINASE ENVZ"/>
    <property type="match status" value="1"/>
</dbReference>
<evidence type="ECO:0000256" key="4">
    <source>
        <dbReference type="ARBA" id="ARBA00022475"/>
    </source>
</evidence>
<keyword evidence="11" id="KW-0067">ATP-binding</keyword>
<dbReference type="PRINTS" id="PR00344">
    <property type="entry name" value="BCTRLSENSOR"/>
</dbReference>
<protein>
    <recommendedName>
        <fullName evidence="3">histidine kinase</fullName>
        <ecNumber evidence="3">2.7.13.3</ecNumber>
    </recommendedName>
</protein>
<dbReference type="InterPro" id="IPR003660">
    <property type="entry name" value="HAMP_dom"/>
</dbReference>
<evidence type="ECO:0000256" key="13">
    <source>
        <dbReference type="ARBA" id="ARBA00023012"/>
    </source>
</evidence>
<evidence type="ECO:0000259" key="17">
    <source>
        <dbReference type="PROSITE" id="PS50885"/>
    </source>
</evidence>
<evidence type="ECO:0000256" key="9">
    <source>
        <dbReference type="ARBA" id="ARBA00022741"/>
    </source>
</evidence>
<keyword evidence="4" id="KW-1003">Cell membrane</keyword>
<keyword evidence="13" id="KW-0902">Two-component regulatory system</keyword>
<keyword evidence="14 15" id="KW-0472">Membrane</keyword>
<dbReference type="CDD" id="cd00082">
    <property type="entry name" value="HisKA"/>
    <property type="match status" value="1"/>
</dbReference>
<dbReference type="RefSeq" id="WP_010407711.1">
    <property type="nucleotide sequence ID" value="NZ_JAWXXV010000001.1"/>
</dbReference>
<keyword evidence="5" id="KW-0997">Cell inner membrane</keyword>
<dbReference type="PANTHER" id="PTHR44936">
    <property type="entry name" value="SENSOR PROTEIN CREC"/>
    <property type="match status" value="1"/>
</dbReference>
<dbReference type="CDD" id="cd00075">
    <property type="entry name" value="HATPase"/>
    <property type="match status" value="1"/>
</dbReference>
<name>A0ABU4PQC1_9SPHN</name>
<comment type="catalytic activity">
    <reaction evidence="1">
        <text>ATP + protein L-histidine = ADP + protein N-phospho-L-histidine.</text>
        <dbReference type="EC" id="2.7.13.3"/>
    </reaction>
</comment>
<dbReference type="Pfam" id="PF00512">
    <property type="entry name" value="HisKA"/>
    <property type="match status" value="1"/>
</dbReference>
<dbReference type="GO" id="GO:0016301">
    <property type="term" value="F:kinase activity"/>
    <property type="evidence" value="ECO:0007669"/>
    <property type="project" value="UniProtKB-KW"/>
</dbReference>
<keyword evidence="9" id="KW-0547">Nucleotide-binding</keyword>
<evidence type="ECO:0000313" key="18">
    <source>
        <dbReference type="EMBL" id="MDX5985599.1"/>
    </source>
</evidence>
<dbReference type="InterPro" id="IPR003594">
    <property type="entry name" value="HATPase_dom"/>
</dbReference>
<dbReference type="Pfam" id="PF02518">
    <property type="entry name" value="HATPase_c"/>
    <property type="match status" value="1"/>
</dbReference>
<sequence>MALLIAVALFLAQAINFGLLLQERRQARLDQATGPAVTRIVDADERIAAGKKIGGGGSWSRTRVLAASPIPPGAERLDDIERALRVALTDAGVKANRIETQVLPISPNDPRLRYVSQSRIERLLRAGAELVVAVERPDGQWIVLNIGWTRNDSTILWRLFAQTAILYGVVLVPLLWAGRRISRPLRRLATAARDFHPSTATEPIVESGPQDVRDVIVAFNALRLRVTAMLEEKDRMLGAIGHDLRTPLAALRVRIESVEDDTDRAKMADTIAEMNRTLDDILSLARLGRPSEPPTEVDLAALVDAVVEDFRDLGHSVGFEEADRLQVRLRPSPMRRALRNLIENALKYGKSAEVTLTATPREVVIAVCDRGPGIPADRLGDVFEAFTRLETSRNKETGGIGLGLALARAIVREAGGDIALENRDGGGLIARITLARH</sequence>
<evidence type="ECO:0000256" key="5">
    <source>
        <dbReference type="ARBA" id="ARBA00022519"/>
    </source>
</evidence>
<keyword evidence="7" id="KW-0808">Transferase</keyword>
<comment type="caution">
    <text evidence="18">The sequence shown here is derived from an EMBL/GenBank/DDBJ whole genome shotgun (WGS) entry which is preliminary data.</text>
</comment>
<evidence type="ECO:0000256" key="14">
    <source>
        <dbReference type="ARBA" id="ARBA00023136"/>
    </source>
</evidence>
<dbReference type="SMART" id="SM00387">
    <property type="entry name" value="HATPase_c"/>
    <property type="match status" value="1"/>
</dbReference>
<evidence type="ECO:0000256" key="1">
    <source>
        <dbReference type="ARBA" id="ARBA00000085"/>
    </source>
</evidence>
<evidence type="ECO:0000256" key="3">
    <source>
        <dbReference type="ARBA" id="ARBA00012438"/>
    </source>
</evidence>
<keyword evidence="6" id="KW-0597">Phosphoprotein</keyword>
<accession>A0ABU4PQC1</accession>
<dbReference type="InterPro" id="IPR050980">
    <property type="entry name" value="2C_sensor_his_kinase"/>
</dbReference>
<feature type="transmembrane region" description="Helical" evidence="15">
    <location>
        <begin position="155"/>
        <end position="177"/>
    </location>
</feature>
<evidence type="ECO:0000313" key="19">
    <source>
        <dbReference type="Proteomes" id="UP001279660"/>
    </source>
</evidence>
<keyword evidence="19" id="KW-1185">Reference proteome</keyword>
<evidence type="ECO:0000256" key="6">
    <source>
        <dbReference type="ARBA" id="ARBA00022553"/>
    </source>
</evidence>
<evidence type="ECO:0000256" key="15">
    <source>
        <dbReference type="SAM" id="Phobius"/>
    </source>
</evidence>
<dbReference type="InterPro" id="IPR036097">
    <property type="entry name" value="HisK_dim/P_sf"/>
</dbReference>
<keyword evidence="12 15" id="KW-1133">Transmembrane helix</keyword>
<dbReference type="Gene3D" id="3.30.565.10">
    <property type="entry name" value="Histidine kinase-like ATPase, C-terminal domain"/>
    <property type="match status" value="1"/>
</dbReference>
<dbReference type="InterPro" id="IPR005467">
    <property type="entry name" value="His_kinase_dom"/>
</dbReference>
<evidence type="ECO:0000256" key="11">
    <source>
        <dbReference type="ARBA" id="ARBA00022840"/>
    </source>
</evidence>
<feature type="domain" description="HAMP" evidence="17">
    <location>
        <begin position="179"/>
        <end position="231"/>
    </location>
</feature>
<dbReference type="SUPFAM" id="SSF47384">
    <property type="entry name" value="Homodimeric domain of signal transducing histidine kinase"/>
    <property type="match status" value="1"/>
</dbReference>
<evidence type="ECO:0000259" key="16">
    <source>
        <dbReference type="PROSITE" id="PS50109"/>
    </source>
</evidence>
<gene>
    <name evidence="18" type="ORF">SIL82_15185</name>
</gene>
<dbReference type="SMART" id="SM00388">
    <property type="entry name" value="HisKA"/>
    <property type="match status" value="1"/>
</dbReference>
<dbReference type="PROSITE" id="PS50109">
    <property type="entry name" value="HIS_KIN"/>
    <property type="match status" value="1"/>
</dbReference>
<proteinExistence type="predicted"/>
<organism evidence="18 19">
    <name type="scientific">Sphingomonas echinoides</name>
    <dbReference type="NCBI Taxonomy" id="59803"/>
    <lineage>
        <taxon>Bacteria</taxon>
        <taxon>Pseudomonadati</taxon>
        <taxon>Pseudomonadota</taxon>
        <taxon>Alphaproteobacteria</taxon>
        <taxon>Sphingomonadales</taxon>
        <taxon>Sphingomonadaceae</taxon>
        <taxon>Sphingomonas</taxon>
    </lineage>
</organism>
<dbReference type="InterPro" id="IPR003661">
    <property type="entry name" value="HisK_dim/P_dom"/>
</dbReference>
<dbReference type="InterPro" id="IPR036890">
    <property type="entry name" value="HATPase_C_sf"/>
</dbReference>
<dbReference type="EC" id="2.7.13.3" evidence="3"/>
<dbReference type="PROSITE" id="PS50885">
    <property type="entry name" value="HAMP"/>
    <property type="match status" value="1"/>
</dbReference>
<reference evidence="18 19" key="1">
    <citation type="submission" date="2023-11" db="EMBL/GenBank/DDBJ databases">
        <title>MicrobeMod: A computational toolkit for identifying prokaryotic methylation and restriction-modification with nanopore sequencing.</title>
        <authorList>
            <person name="Crits-Christoph A."/>
            <person name="Kang S.C."/>
            <person name="Lee H."/>
            <person name="Ostrov N."/>
        </authorList>
    </citation>
    <scope>NUCLEOTIDE SEQUENCE [LARGE SCALE GENOMIC DNA]</scope>
    <source>
        <strain evidence="18 19">ATCC 14820</strain>
    </source>
</reference>
<keyword evidence="8 15" id="KW-0812">Transmembrane</keyword>
<dbReference type="EMBL" id="JAWXXV010000001">
    <property type="protein sequence ID" value="MDX5985599.1"/>
    <property type="molecule type" value="Genomic_DNA"/>
</dbReference>
<evidence type="ECO:0000256" key="8">
    <source>
        <dbReference type="ARBA" id="ARBA00022692"/>
    </source>
</evidence>